<dbReference type="InterPro" id="IPR007240">
    <property type="entry name" value="Atg17"/>
</dbReference>
<dbReference type="OrthoDB" id="1937984at2759"/>
<keyword evidence="4 6" id="KW-0072">Autophagy</keyword>
<dbReference type="GO" id="GO:0000045">
    <property type="term" value="P:autophagosome assembly"/>
    <property type="evidence" value="ECO:0007669"/>
    <property type="project" value="TreeGrafter"/>
</dbReference>
<dbReference type="GO" id="GO:0060090">
    <property type="term" value="F:molecular adaptor activity"/>
    <property type="evidence" value="ECO:0007669"/>
    <property type="project" value="TreeGrafter"/>
</dbReference>
<feature type="domain" description="Autophagy protein ATG17-like" evidence="7">
    <location>
        <begin position="16"/>
        <end position="383"/>
    </location>
</feature>
<evidence type="ECO:0000256" key="6">
    <source>
        <dbReference type="RuleBase" id="RU368080"/>
    </source>
</evidence>
<accession>A0A367IVE1</accession>
<sequence length="428" mass="49228">MEQELFDLFLYSKKALLTGQGICEEANSFCEASERCTETIEKVQPKLFFLNNYILSQLVSLERMREYNDLKVQEFKEKESTLQSLTAELTQIFNLLKQQKIDQDILRVNQERGQGDGRLDKRVTLFDHISDEAIIELQRQADDEIGEMEVINNVLENQSRQIALAVSELASIRQASVPVYSMVHERLRIQGEETEKMAEILTDFTKHYDQIVEATKIYQADPEACGQLDITILEDDNEHIPDILASLRDSLVIVESIAQEIQAHLDAYLKVQQDQLKVLDELDFFGTSGKADAICEKVMDAELAMKDKEISLNEFFQQLSSLATRYKFYSSSYSYLLLEIERRRKAELKLMSLRKDMLKVFEEAYGDELEERKSWSAQHGEYLPEVLCPFINDLPSKLTVAMESESGRLPVLSPESIDKALNEIHHTS</sequence>
<comment type="caution">
    <text evidence="8">The sequence shown here is derived from an EMBL/GenBank/DDBJ whole genome shotgun (WGS) entry which is preliminary data.</text>
</comment>
<proteinExistence type="inferred from homology"/>
<dbReference type="GO" id="GO:1990316">
    <property type="term" value="C:Atg1/ULK1 kinase complex"/>
    <property type="evidence" value="ECO:0007669"/>
    <property type="project" value="TreeGrafter"/>
</dbReference>
<name>A0A367IVE1_RHIST</name>
<dbReference type="Proteomes" id="UP000253551">
    <property type="component" value="Unassembled WGS sequence"/>
</dbReference>
<protein>
    <recommendedName>
        <fullName evidence="2 6">Autophagy-related protein 17</fullName>
    </recommendedName>
</protein>
<dbReference type="PANTHER" id="PTHR28005">
    <property type="entry name" value="AUTOPHAGY-RELATED PROTEIN 17"/>
    <property type="match status" value="1"/>
</dbReference>
<dbReference type="AlphaFoldDB" id="A0A367IVE1"/>
<dbReference type="STRING" id="4846.A0A367IVE1"/>
<evidence type="ECO:0000256" key="1">
    <source>
        <dbReference type="ARBA" id="ARBA00006259"/>
    </source>
</evidence>
<keyword evidence="9" id="KW-1185">Reference proteome</keyword>
<comment type="subcellular location">
    <subcellularLocation>
        <location evidence="6">Cytoplasm</location>
    </subcellularLocation>
    <subcellularLocation>
        <location evidence="6">Preautophagosomal structure membrane</location>
        <topology evidence="6">Peripheral membrane protein</topology>
    </subcellularLocation>
</comment>
<gene>
    <name evidence="8" type="primary">ATG17</name>
    <name evidence="8" type="ORF">CU098_003273</name>
</gene>
<evidence type="ECO:0000259" key="7">
    <source>
        <dbReference type="Pfam" id="PF04108"/>
    </source>
</evidence>
<reference evidence="8 9" key="1">
    <citation type="journal article" date="2018" name="G3 (Bethesda)">
        <title>Phylogenetic and Phylogenomic Definition of Rhizopus Species.</title>
        <authorList>
            <person name="Gryganskyi A.P."/>
            <person name="Golan J."/>
            <person name="Dolatabadi S."/>
            <person name="Mondo S."/>
            <person name="Robb S."/>
            <person name="Idnurm A."/>
            <person name="Muszewska A."/>
            <person name="Steczkiewicz K."/>
            <person name="Masonjones S."/>
            <person name="Liao H.L."/>
            <person name="Gajdeczka M.T."/>
            <person name="Anike F."/>
            <person name="Vuek A."/>
            <person name="Anishchenko I.M."/>
            <person name="Voigt K."/>
            <person name="de Hoog G.S."/>
            <person name="Smith M.E."/>
            <person name="Heitman J."/>
            <person name="Vilgalys R."/>
            <person name="Stajich J.E."/>
        </authorList>
    </citation>
    <scope>NUCLEOTIDE SEQUENCE [LARGE SCALE GENOMIC DNA]</scope>
    <source>
        <strain evidence="8 9">LSU 92-RS-03</strain>
    </source>
</reference>
<dbReference type="Pfam" id="PF04108">
    <property type="entry name" value="ATG17_like"/>
    <property type="match status" value="1"/>
</dbReference>
<evidence type="ECO:0000256" key="2">
    <source>
        <dbReference type="ARBA" id="ARBA00013806"/>
    </source>
</evidence>
<dbReference type="GO" id="GO:0034045">
    <property type="term" value="C:phagophore assembly site membrane"/>
    <property type="evidence" value="ECO:0007669"/>
    <property type="project" value="UniProtKB-SubCell"/>
</dbReference>
<dbReference type="PANTHER" id="PTHR28005:SF1">
    <property type="entry name" value="AUTOPHAGY-RELATED PROTEIN 17"/>
    <property type="match status" value="1"/>
</dbReference>
<dbReference type="GO" id="GO:0000422">
    <property type="term" value="P:autophagy of mitochondrion"/>
    <property type="evidence" value="ECO:0007669"/>
    <property type="project" value="TreeGrafter"/>
</dbReference>
<comment type="similarity">
    <text evidence="1 6">Belongs to the ATG17 family.</text>
</comment>
<evidence type="ECO:0000256" key="5">
    <source>
        <dbReference type="ARBA" id="ARBA00023136"/>
    </source>
</evidence>
<organism evidence="8 9">
    <name type="scientific">Rhizopus stolonifer</name>
    <name type="common">Rhizopus nigricans</name>
    <dbReference type="NCBI Taxonomy" id="4846"/>
    <lineage>
        <taxon>Eukaryota</taxon>
        <taxon>Fungi</taxon>
        <taxon>Fungi incertae sedis</taxon>
        <taxon>Mucoromycota</taxon>
        <taxon>Mucoromycotina</taxon>
        <taxon>Mucoromycetes</taxon>
        <taxon>Mucorales</taxon>
        <taxon>Mucorineae</taxon>
        <taxon>Rhizopodaceae</taxon>
        <taxon>Rhizopus</taxon>
    </lineage>
</organism>
<evidence type="ECO:0000256" key="4">
    <source>
        <dbReference type="ARBA" id="ARBA00023006"/>
    </source>
</evidence>
<evidence type="ECO:0000256" key="3">
    <source>
        <dbReference type="ARBA" id="ARBA00022490"/>
    </source>
</evidence>
<dbReference type="InterPro" id="IPR045326">
    <property type="entry name" value="ATG17-like_dom"/>
</dbReference>
<evidence type="ECO:0000313" key="9">
    <source>
        <dbReference type="Proteomes" id="UP000253551"/>
    </source>
</evidence>
<comment type="function">
    <text evidence="6">Autophagy-specific protein that functions in response to autophagy-inducing signals as a scaffold to recruit other ATG proteins to organize preautophagosomal structure (PAS) formation. Modulates the timing and magnitude of the autophagy response, such as the size of the sequestering vesicles. Plays particularly a role in pexophagy and nucleophagy.</text>
</comment>
<keyword evidence="5" id="KW-0472">Membrane</keyword>
<keyword evidence="3 6" id="KW-0963">Cytoplasm</keyword>
<evidence type="ECO:0000313" key="8">
    <source>
        <dbReference type="EMBL" id="RCH81660.1"/>
    </source>
</evidence>
<dbReference type="GO" id="GO:0034727">
    <property type="term" value="P:piecemeal microautophagy of the nucleus"/>
    <property type="evidence" value="ECO:0007669"/>
    <property type="project" value="TreeGrafter"/>
</dbReference>
<dbReference type="EMBL" id="PJQM01005424">
    <property type="protein sequence ID" value="RCH81660.1"/>
    <property type="molecule type" value="Genomic_DNA"/>
</dbReference>
<dbReference type="GO" id="GO:0030295">
    <property type="term" value="F:protein kinase activator activity"/>
    <property type="evidence" value="ECO:0007669"/>
    <property type="project" value="TreeGrafter"/>
</dbReference>